<feature type="transmembrane region" description="Helical" evidence="6">
    <location>
        <begin position="53"/>
        <end position="76"/>
    </location>
</feature>
<evidence type="ECO:0000256" key="3">
    <source>
        <dbReference type="ARBA" id="ARBA00022692"/>
    </source>
</evidence>
<reference evidence="8 9" key="1">
    <citation type="submission" date="2017-11" db="EMBL/GenBank/DDBJ databases">
        <title>Isolation and Characterization of Family Methanocellaceae Species from Potential Methane Hydrate Area Offshore Southwestern Taiwan.</title>
        <authorList>
            <person name="Zhang W.-L."/>
            <person name="Chen W.-C."/>
            <person name="Lai M.-C."/>
            <person name="Chen S.-C."/>
        </authorList>
    </citation>
    <scope>NUCLEOTIDE SEQUENCE [LARGE SCALE GENOMIC DNA]</scope>
    <source>
        <strain evidence="8 9">CWC-04</strain>
    </source>
</reference>
<feature type="transmembrane region" description="Helical" evidence="6">
    <location>
        <begin position="14"/>
        <end position="33"/>
    </location>
</feature>
<keyword evidence="5 6" id="KW-0472">Membrane</keyword>
<dbReference type="Pfam" id="PF04138">
    <property type="entry name" value="GtrA_DPMS_TM"/>
    <property type="match status" value="1"/>
</dbReference>
<keyword evidence="9" id="KW-1185">Reference proteome</keyword>
<evidence type="ECO:0000259" key="7">
    <source>
        <dbReference type="Pfam" id="PF04138"/>
    </source>
</evidence>
<dbReference type="PANTHER" id="PTHR38459">
    <property type="entry name" value="PROPHAGE BACTOPRENOL-LINKED GLUCOSE TRANSLOCASE HOMOLOG"/>
    <property type="match status" value="1"/>
</dbReference>
<comment type="similarity">
    <text evidence="2">Belongs to the GtrA family.</text>
</comment>
<dbReference type="EMBL" id="PGCK01000005">
    <property type="protein sequence ID" value="MCD1294853.1"/>
    <property type="molecule type" value="Genomic_DNA"/>
</dbReference>
<sequence>MGSLFVLNDFMNVFYLYANICSYTLGMVISFYLNKYYNFKNTYKKVHYQFISFALVAVTGLVLNTALMYVFVHYLFSNDTSMFVMISKLIATFIVFIWNFFINKSVTFKVFQ</sequence>
<evidence type="ECO:0000313" key="8">
    <source>
        <dbReference type="EMBL" id="MCD1294853.1"/>
    </source>
</evidence>
<evidence type="ECO:0000256" key="4">
    <source>
        <dbReference type="ARBA" id="ARBA00022989"/>
    </source>
</evidence>
<comment type="caution">
    <text evidence="8">The sequence shown here is derived from an EMBL/GenBank/DDBJ whole genome shotgun (WGS) entry which is preliminary data.</text>
</comment>
<dbReference type="GO" id="GO:0000271">
    <property type="term" value="P:polysaccharide biosynthetic process"/>
    <property type="evidence" value="ECO:0007669"/>
    <property type="project" value="InterPro"/>
</dbReference>
<keyword evidence="4 6" id="KW-1133">Transmembrane helix</keyword>
<dbReference type="PANTHER" id="PTHR38459:SF1">
    <property type="entry name" value="PROPHAGE BACTOPRENOL-LINKED GLUCOSE TRANSLOCASE HOMOLOG"/>
    <property type="match status" value="1"/>
</dbReference>
<evidence type="ECO:0000256" key="5">
    <source>
        <dbReference type="ARBA" id="ARBA00023136"/>
    </source>
</evidence>
<comment type="subcellular location">
    <subcellularLocation>
        <location evidence="1">Membrane</location>
        <topology evidence="1">Multi-pass membrane protein</topology>
    </subcellularLocation>
</comment>
<accession>A0AAP2W604</accession>
<organism evidence="8 9">
    <name type="scientific">Methanooceanicella nereidis</name>
    <dbReference type="NCBI Taxonomy" id="2052831"/>
    <lineage>
        <taxon>Archaea</taxon>
        <taxon>Methanobacteriati</taxon>
        <taxon>Methanobacteriota</taxon>
        <taxon>Stenosarchaea group</taxon>
        <taxon>Methanomicrobia</taxon>
        <taxon>Methanocellales</taxon>
        <taxon>Methanocellaceae</taxon>
        <taxon>Methanooceanicella</taxon>
    </lineage>
</organism>
<name>A0AAP2W604_9EURY</name>
<dbReference type="GO" id="GO:0005886">
    <property type="term" value="C:plasma membrane"/>
    <property type="evidence" value="ECO:0007669"/>
    <property type="project" value="TreeGrafter"/>
</dbReference>
<evidence type="ECO:0000256" key="6">
    <source>
        <dbReference type="SAM" id="Phobius"/>
    </source>
</evidence>
<dbReference type="AlphaFoldDB" id="A0AAP2W604"/>
<feature type="domain" description="GtrA/DPMS transmembrane" evidence="7">
    <location>
        <begin position="2"/>
        <end position="108"/>
    </location>
</feature>
<evidence type="ECO:0000256" key="1">
    <source>
        <dbReference type="ARBA" id="ARBA00004141"/>
    </source>
</evidence>
<gene>
    <name evidence="8" type="ORF">CUJ83_07560</name>
</gene>
<proteinExistence type="inferred from homology"/>
<dbReference type="Proteomes" id="UP001320159">
    <property type="component" value="Unassembled WGS sequence"/>
</dbReference>
<keyword evidence="3 6" id="KW-0812">Transmembrane</keyword>
<evidence type="ECO:0000313" key="9">
    <source>
        <dbReference type="Proteomes" id="UP001320159"/>
    </source>
</evidence>
<evidence type="ECO:0000256" key="2">
    <source>
        <dbReference type="ARBA" id="ARBA00009399"/>
    </source>
</evidence>
<dbReference type="InterPro" id="IPR007267">
    <property type="entry name" value="GtrA_DPMS_TM"/>
</dbReference>
<protein>
    <submittedName>
        <fullName evidence="8">GtrA family protein</fullName>
    </submittedName>
</protein>
<feature type="transmembrane region" description="Helical" evidence="6">
    <location>
        <begin position="82"/>
        <end position="102"/>
    </location>
</feature>
<dbReference type="InterPro" id="IPR051401">
    <property type="entry name" value="GtrA_CellWall_Glycosyl"/>
</dbReference>